<keyword evidence="4" id="KW-0378">Hydrolase</keyword>
<comment type="similarity">
    <text evidence="1 6">Belongs to the peptidase S14 family.</text>
</comment>
<dbReference type="Proteomes" id="UP000242755">
    <property type="component" value="Unassembled WGS sequence"/>
</dbReference>
<sequence length="358" mass="38831">MSRRFWNWEAPQPDDQTTSDPDGASVRVLRINGQIAEESWFADDITPALFASELNAGSGPVTIWLNSPGGDVVAAAQIYNLLTAYPGKVTVNIDGIAASAASVIAMAAETVAMSPVSMLMIHNPATLAIGDKDELAKALSMLEAVKDSIINAYQDKTGLSRAKLSRMMDAETWMDATAAIQLGFADQLLTTERHPLTSQDPDGEEEEEKESGKPQSVPPGQTNADQGVVFARRPCEQRLIAACASKPPEPKPKSKPDPVDSVQPARPCGRRVVGEETQITTVSSANPAFNRALIARLRELTADPERGDWQTWIARYDLASDSFDHTFLWPGEDDGYNVLVYDTPMSAIEKLNPAHRAE</sequence>
<dbReference type="Gene3D" id="3.90.226.10">
    <property type="entry name" value="2-enoyl-CoA Hydratase, Chain A, domain 1"/>
    <property type="match status" value="1"/>
</dbReference>
<dbReference type="Pfam" id="PF00574">
    <property type="entry name" value="CLP_protease"/>
    <property type="match status" value="1"/>
</dbReference>
<dbReference type="GO" id="GO:0004176">
    <property type="term" value="F:ATP-dependent peptidase activity"/>
    <property type="evidence" value="ECO:0007669"/>
    <property type="project" value="InterPro"/>
</dbReference>
<dbReference type="PRINTS" id="PR00127">
    <property type="entry name" value="CLPPROTEASEP"/>
</dbReference>
<keyword evidence="2" id="KW-0963">Cytoplasm</keyword>
<dbReference type="GO" id="GO:0004252">
    <property type="term" value="F:serine-type endopeptidase activity"/>
    <property type="evidence" value="ECO:0007669"/>
    <property type="project" value="InterPro"/>
</dbReference>
<organism evidence="8 9">
    <name type="scientific">Brevibacterium ravenspurgense</name>
    <dbReference type="NCBI Taxonomy" id="479117"/>
    <lineage>
        <taxon>Bacteria</taxon>
        <taxon>Bacillati</taxon>
        <taxon>Actinomycetota</taxon>
        <taxon>Actinomycetes</taxon>
        <taxon>Micrococcales</taxon>
        <taxon>Brevibacteriaceae</taxon>
        <taxon>Brevibacterium</taxon>
    </lineage>
</organism>
<dbReference type="GO" id="GO:0006515">
    <property type="term" value="P:protein quality control for misfolded or incompletely synthesized proteins"/>
    <property type="evidence" value="ECO:0007669"/>
    <property type="project" value="TreeGrafter"/>
</dbReference>
<proteinExistence type="inferred from homology"/>
<dbReference type="InterPro" id="IPR029045">
    <property type="entry name" value="ClpP/crotonase-like_dom_sf"/>
</dbReference>
<feature type="region of interest" description="Disordered" evidence="7">
    <location>
        <begin position="1"/>
        <end position="23"/>
    </location>
</feature>
<dbReference type="CDD" id="cd07016">
    <property type="entry name" value="S14_ClpP_1"/>
    <property type="match status" value="1"/>
</dbReference>
<dbReference type="STRING" id="1176165.GCA_001584405_00339"/>
<dbReference type="GO" id="GO:0009368">
    <property type="term" value="C:endopeptidase Clp complex"/>
    <property type="evidence" value="ECO:0007669"/>
    <property type="project" value="TreeGrafter"/>
</dbReference>
<evidence type="ECO:0000256" key="7">
    <source>
        <dbReference type="SAM" id="MobiDB-lite"/>
    </source>
</evidence>
<accession>A0A2I1IGW7</accession>
<evidence type="ECO:0000256" key="3">
    <source>
        <dbReference type="ARBA" id="ARBA00022670"/>
    </source>
</evidence>
<dbReference type="PANTHER" id="PTHR10381:SF70">
    <property type="entry name" value="ATP-DEPENDENT CLP PROTEASE PROTEOLYTIC SUBUNIT"/>
    <property type="match status" value="1"/>
</dbReference>
<feature type="compositionally biased region" description="Basic and acidic residues" evidence="7">
    <location>
        <begin position="248"/>
        <end position="258"/>
    </location>
</feature>
<feature type="region of interest" description="Disordered" evidence="7">
    <location>
        <begin position="242"/>
        <end position="266"/>
    </location>
</feature>
<dbReference type="GO" id="GO:0051117">
    <property type="term" value="F:ATPase binding"/>
    <property type="evidence" value="ECO:0007669"/>
    <property type="project" value="TreeGrafter"/>
</dbReference>
<dbReference type="NCBIfam" id="NF045542">
    <property type="entry name" value="Clp_rel_HeadMat"/>
    <property type="match status" value="1"/>
</dbReference>
<evidence type="ECO:0000256" key="2">
    <source>
        <dbReference type="ARBA" id="ARBA00022490"/>
    </source>
</evidence>
<protein>
    <recommendedName>
        <fullName evidence="6">ATP-dependent Clp protease proteolytic subunit</fullName>
    </recommendedName>
</protein>
<dbReference type="EMBL" id="PKGO01000005">
    <property type="protein sequence ID" value="PKY70374.1"/>
    <property type="molecule type" value="Genomic_DNA"/>
</dbReference>
<evidence type="ECO:0000313" key="8">
    <source>
        <dbReference type="EMBL" id="PKY70374.1"/>
    </source>
</evidence>
<evidence type="ECO:0000256" key="4">
    <source>
        <dbReference type="ARBA" id="ARBA00022801"/>
    </source>
</evidence>
<keyword evidence="5" id="KW-0720">Serine protease</keyword>
<feature type="region of interest" description="Disordered" evidence="7">
    <location>
        <begin position="192"/>
        <end position="225"/>
    </location>
</feature>
<dbReference type="InterPro" id="IPR023562">
    <property type="entry name" value="ClpP/TepA"/>
</dbReference>
<keyword evidence="3 8" id="KW-0645">Protease</keyword>
<evidence type="ECO:0000256" key="6">
    <source>
        <dbReference type="RuleBase" id="RU003567"/>
    </source>
</evidence>
<evidence type="ECO:0000256" key="5">
    <source>
        <dbReference type="ARBA" id="ARBA00022825"/>
    </source>
</evidence>
<dbReference type="SUPFAM" id="SSF52096">
    <property type="entry name" value="ClpP/crotonase"/>
    <property type="match status" value="1"/>
</dbReference>
<dbReference type="InterPro" id="IPR001907">
    <property type="entry name" value="ClpP"/>
</dbReference>
<dbReference type="PANTHER" id="PTHR10381">
    <property type="entry name" value="ATP-DEPENDENT CLP PROTEASE PROTEOLYTIC SUBUNIT"/>
    <property type="match status" value="1"/>
</dbReference>
<gene>
    <name evidence="8" type="ORF">CYJ40_06565</name>
</gene>
<evidence type="ECO:0000313" key="9">
    <source>
        <dbReference type="Proteomes" id="UP000242755"/>
    </source>
</evidence>
<comment type="caution">
    <text evidence="8">The sequence shown here is derived from an EMBL/GenBank/DDBJ whole genome shotgun (WGS) entry which is preliminary data.</text>
</comment>
<name>A0A2I1IGW7_9MICO</name>
<evidence type="ECO:0000256" key="1">
    <source>
        <dbReference type="ARBA" id="ARBA00007039"/>
    </source>
</evidence>
<feature type="compositionally biased region" description="Low complexity" evidence="7">
    <location>
        <begin position="11"/>
        <end position="22"/>
    </location>
</feature>
<dbReference type="AlphaFoldDB" id="A0A2I1IGW7"/>
<reference evidence="8 9" key="1">
    <citation type="submission" date="2017-12" db="EMBL/GenBank/DDBJ databases">
        <title>Phylogenetic diversity of female urinary microbiome.</title>
        <authorList>
            <person name="Thomas-White K."/>
            <person name="Wolfe A.J."/>
        </authorList>
    </citation>
    <scope>NUCLEOTIDE SEQUENCE [LARGE SCALE GENOMIC DNA]</scope>
    <source>
        <strain evidence="8 9">UMB0426</strain>
    </source>
</reference>